<dbReference type="Proteomes" id="UP000575898">
    <property type="component" value="Unassembled WGS sequence"/>
</dbReference>
<accession>A0A840MLK5</accession>
<reference evidence="1 2" key="1">
    <citation type="submission" date="2020-08" db="EMBL/GenBank/DDBJ databases">
        <title>Genomic Encyclopedia of Type Strains, Phase IV (KMG-IV): sequencing the most valuable type-strain genomes for metagenomic binning, comparative biology and taxonomic classification.</title>
        <authorList>
            <person name="Goeker M."/>
        </authorList>
    </citation>
    <scope>NUCLEOTIDE SEQUENCE [LARGE SCALE GENOMIC DNA]</scope>
    <source>
        <strain evidence="1 2">DSM 27165</strain>
    </source>
</reference>
<dbReference type="RefSeq" id="WP_184035630.1">
    <property type="nucleotide sequence ID" value="NZ_JACHHY010000004.1"/>
</dbReference>
<evidence type="ECO:0000313" key="2">
    <source>
        <dbReference type="Proteomes" id="UP000575898"/>
    </source>
</evidence>
<dbReference type="AlphaFoldDB" id="A0A840MLK5"/>
<dbReference type="EMBL" id="JACHHY010000004">
    <property type="protein sequence ID" value="MBB5017592.1"/>
    <property type="molecule type" value="Genomic_DNA"/>
</dbReference>
<sequence length="83" mass="9348">MQHLGNRQDRATVLIAHYYIWHDAIALMTLLRDGRSSGDRHGDGTRDLGAIGNRWLQTRPKITPPHGPATNKLAVFIPSFLFD</sequence>
<protein>
    <submittedName>
        <fullName evidence="1">Uncharacterized protein</fullName>
    </submittedName>
</protein>
<gene>
    <name evidence="1" type="ORF">HNQ59_000861</name>
</gene>
<proteinExistence type="predicted"/>
<keyword evidence="2" id="KW-1185">Reference proteome</keyword>
<organism evidence="1 2">
    <name type="scientific">Chitinivorax tropicus</name>
    <dbReference type="NCBI Taxonomy" id="714531"/>
    <lineage>
        <taxon>Bacteria</taxon>
        <taxon>Pseudomonadati</taxon>
        <taxon>Pseudomonadota</taxon>
        <taxon>Betaproteobacteria</taxon>
        <taxon>Chitinivorax</taxon>
    </lineage>
</organism>
<comment type="caution">
    <text evidence="1">The sequence shown here is derived from an EMBL/GenBank/DDBJ whole genome shotgun (WGS) entry which is preliminary data.</text>
</comment>
<evidence type="ECO:0000313" key="1">
    <source>
        <dbReference type="EMBL" id="MBB5017592.1"/>
    </source>
</evidence>
<name>A0A840MLK5_9PROT</name>